<keyword evidence="4 5" id="KW-0574">Periplasm</keyword>
<dbReference type="SUPFAM" id="SSF53850">
    <property type="entry name" value="Periplasmic binding protein-like II"/>
    <property type="match status" value="1"/>
</dbReference>
<dbReference type="Gene3D" id="3.40.190.10">
    <property type="entry name" value="Periplasmic binding protein-like II"/>
    <property type="match status" value="2"/>
</dbReference>
<dbReference type="CDD" id="cd13659">
    <property type="entry name" value="PBP2_PotF"/>
    <property type="match status" value="1"/>
</dbReference>
<dbReference type="AlphaFoldDB" id="A0A1W0D867"/>
<dbReference type="PRINTS" id="PR00909">
    <property type="entry name" value="SPERMDNBNDNG"/>
</dbReference>
<name>A0A1W0D867_9NEIS</name>
<gene>
    <name evidence="8" type="ORF">B0T45_03960</name>
</gene>
<dbReference type="Proteomes" id="UP000192721">
    <property type="component" value="Unassembled WGS sequence"/>
</dbReference>
<protein>
    <recommendedName>
        <fullName evidence="5">Putrescine-binding periplasmic protein</fullName>
    </recommendedName>
</protein>
<keyword evidence="3 7" id="KW-0732">Signal</keyword>
<dbReference type="GO" id="GO:0042597">
    <property type="term" value="C:periplasmic space"/>
    <property type="evidence" value="ECO:0007669"/>
    <property type="project" value="UniProtKB-SubCell"/>
</dbReference>
<comment type="caution">
    <text evidence="8">The sequence shown here is derived from an EMBL/GenBank/DDBJ whole genome shotgun (WGS) entry which is preliminary data.</text>
</comment>
<dbReference type="GO" id="GO:0015846">
    <property type="term" value="P:polyamine transport"/>
    <property type="evidence" value="ECO:0007669"/>
    <property type="project" value="InterPro"/>
</dbReference>
<dbReference type="Pfam" id="PF13416">
    <property type="entry name" value="SBP_bac_8"/>
    <property type="match status" value="1"/>
</dbReference>
<dbReference type="PIRSF" id="PIRSF019574">
    <property type="entry name" value="Periplasmic_polyamine_BP"/>
    <property type="match status" value="1"/>
</dbReference>
<evidence type="ECO:0000256" key="2">
    <source>
        <dbReference type="ARBA" id="ARBA00022448"/>
    </source>
</evidence>
<evidence type="ECO:0000313" key="9">
    <source>
        <dbReference type="Proteomes" id="UP000192721"/>
    </source>
</evidence>
<comment type="similarity">
    <text evidence="5">Belongs to the bacterial solute-binding protein PotD/PotF family.</text>
</comment>
<proteinExistence type="inferred from homology"/>
<sequence length="362" mass="39606">MNTWKHCLLALGLAAGAHAQANTVNVYNWSDYIAPTTVPGFSKQTGVKVNYNVYDSMETLNAKLMTGRSGFDLVVPSNNVLGLGIKAGLFQPLDKTKIPNYKNIDPALLKMMEVSDPGNKYAVPYFWGVITLGINEEKVKKALGGKLPANEWDLLFKPEYVSKLKSCGVSILDSPSEFFPMALHYFGKDPGSTKEADYRAIMPQLNAIRASVTRISSSGYINDMASGEVCLAMGYGGDLNIAKLRAVDAKNGVKVVPLMPKQGVAIWVDSMAIPKDAKNVANALSFINYSLDPKTAADNANTVTFAPGSLPARQFVNKQYLNDRSIFPNAEDLKNSFIQKSVGQETLRIYGRLWQNFKLGRS</sequence>
<feature type="signal peptide" evidence="7">
    <location>
        <begin position="1"/>
        <end position="21"/>
    </location>
</feature>
<dbReference type="InterPro" id="IPR006059">
    <property type="entry name" value="SBP"/>
</dbReference>
<evidence type="ECO:0000256" key="4">
    <source>
        <dbReference type="ARBA" id="ARBA00022764"/>
    </source>
</evidence>
<evidence type="ECO:0000256" key="5">
    <source>
        <dbReference type="PIRNR" id="PIRNR019574"/>
    </source>
</evidence>
<dbReference type="RefSeq" id="WP_081554674.1">
    <property type="nucleotide sequence ID" value="NZ_MUKV01000003.1"/>
</dbReference>
<dbReference type="PANTHER" id="PTHR30222:SF12">
    <property type="entry name" value="NORSPERMIDINE SENSOR"/>
    <property type="match status" value="1"/>
</dbReference>
<reference evidence="8 9" key="1">
    <citation type="submission" date="2017-02" db="EMBL/GenBank/DDBJ databases">
        <title>Chromobacterium haemolyticum H5244.</title>
        <authorList>
            <person name="Gulvik C.A."/>
        </authorList>
    </citation>
    <scope>NUCLEOTIDE SEQUENCE [LARGE SCALE GENOMIC DNA]</scope>
    <source>
        <strain evidence="8 9">H5244</strain>
    </source>
</reference>
<evidence type="ECO:0000256" key="3">
    <source>
        <dbReference type="ARBA" id="ARBA00022729"/>
    </source>
</evidence>
<evidence type="ECO:0000313" key="8">
    <source>
        <dbReference type="EMBL" id="OQS43133.1"/>
    </source>
</evidence>
<comment type="function">
    <text evidence="5">Required for the activity of the bacterial periplasmic transport system of putrescine.</text>
</comment>
<dbReference type="PANTHER" id="PTHR30222">
    <property type="entry name" value="SPERMIDINE/PUTRESCINE-BINDING PERIPLASMIC PROTEIN"/>
    <property type="match status" value="1"/>
</dbReference>
<evidence type="ECO:0000256" key="1">
    <source>
        <dbReference type="ARBA" id="ARBA00004418"/>
    </source>
</evidence>
<accession>A0A1W0D867</accession>
<comment type="subcellular location">
    <subcellularLocation>
        <location evidence="1 5">Periplasm</location>
    </subcellularLocation>
</comment>
<dbReference type="GO" id="GO:0019808">
    <property type="term" value="F:polyamine binding"/>
    <property type="evidence" value="ECO:0007669"/>
    <property type="project" value="InterPro"/>
</dbReference>
<feature type="binding site" evidence="6">
    <location>
        <position position="339"/>
    </location>
    <ligand>
        <name>spermidine</name>
        <dbReference type="ChEBI" id="CHEBI:57834"/>
    </ligand>
</feature>
<dbReference type="InterPro" id="IPR001188">
    <property type="entry name" value="Sperm_putr-bd"/>
</dbReference>
<feature type="chain" id="PRO_5013343075" description="Putrescine-binding periplasmic protein" evidence="7">
    <location>
        <begin position="22"/>
        <end position="362"/>
    </location>
</feature>
<organism evidence="8 9">
    <name type="scientific">Chromobacterium haemolyticum</name>
    <dbReference type="NCBI Taxonomy" id="394935"/>
    <lineage>
        <taxon>Bacteria</taxon>
        <taxon>Pseudomonadati</taxon>
        <taxon>Pseudomonadota</taxon>
        <taxon>Betaproteobacteria</taxon>
        <taxon>Neisseriales</taxon>
        <taxon>Chromobacteriaceae</taxon>
        <taxon>Chromobacterium</taxon>
    </lineage>
</organism>
<dbReference type="EMBL" id="MUKV01000003">
    <property type="protein sequence ID" value="OQS43133.1"/>
    <property type="molecule type" value="Genomic_DNA"/>
</dbReference>
<evidence type="ECO:0000256" key="7">
    <source>
        <dbReference type="SAM" id="SignalP"/>
    </source>
</evidence>
<keyword evidence="2 5" id="KW-0813">Transport</keyword>
<evidence type="ECO:0000256" key="6">
    <source>
        <dbReference type="PIRSR" id="PIRSR019574-1"/>
    </source>
</evidence>